<feature type="compositionally biased region" description="Low complexity" evidence="1">
    <location>
        <begin position="557"/>
        <end position="566"/>
    </location>
</feature>
<proteinExistence type="predicted"/>
<feature type="compositionally biased region" description="Low complexity" evidence="1">
    <location>
        <begin position="1556"/>
        <end position="1575"/>
    </location>
</feature>
<dbReference type="GO" id="GO:0030427">
    <property type="term" value="C:site of polarized growth"/>
    <property type="evidence" value="ECO:0007669"/>
    <property type="project" value="TreeGrafter"/>
</dbReference>
<dbReference type="InterPro" id="IPR025614">
    <property type="entry name" value="Cell_morpho_N"/>
</dbReference>
<dbReference type="GO" id="GO:0005938">
    <property type="term" value="C:cell cortex"/>
    <property type="evidence" value="ECO:0007669"/>
    <property type="project" value="TreeGrafter"/>
</dbReference>
<feature type="region of interest" description="Disordered" evidence="1">
    <location>
        <begin position="2183"/>
        <end position="2210"/>
    </location>
</feature>
<dbReference type="EMBL" id="LODT01000034">
    <property type="protein sequence ID" value="KYQ91563.1"/>
    <property type="molecule type" value="Genomic_DNA"/>
</dbReference>
<name>A0A151ZC86_TIELA</name>
<feature type="domain" description="Cell morphogenesis protein C-terminal" evidence="3">
    <location>
        <begin position="1840"/>
        <end position="2044"/>
    </location>
</feature>
<reference evidence="5 6" key="1">
    <citation type="submission" date="2015-12" db="EMBL/GenBank/DDBJ databases">
        <title>Dictyostelia acquired genes for synthesis and detection of signals that induce cell-type specialization by lateral gene transfer from prokaryotes.</title>
        <authorList>
            <person name="Gloeckner G."/>
            <person name="Schaap P."/>
        </authorList>
    </citation>
    <scope>NUCLEOTIDE SEQUENCE [LARGE SCALE GENOMIC DNA]</scope>
    <source>
        <strain evidence="5 6">TK</strain>
    </source>
</reference>
<dbReference type="GO" id="GO:0000902">
    <property type="term" value="P:cell morphogenesis"/>
    <property type="evidence" value="ECO:0007669"/>
    <property type="project" value="InterPro"/>
</dbReference>
<dbReference type="InterPro" id="IPR039867">
    <property type="entry name" value="Furry/Tao3/Mor2"/>
</dbReference>
<feature type="region of interest" description="Disordered" evidence="1">
    <location>
        <begin position="2234"/>
        <end position="2330"/>
    </location>
</feature>
<dbReference type="STRING" id="361077.A0A151ZC86"/>
<dbReference type="Proteomes" id="UP000076078">
    <property type="component" value="Unassembled WGS sequence"/>
</dbReference>
<evidence type="ECO:0000313" key="5">
    <source>
        <dbReference type="EMBL" id="KYQ91563.1"/>
    </source>
</evidence>
<feature type="region of interest" description="Disordered" evidence="1">
    <location>
        <begin position="554"/>
        <end position="573"/>
    </location>
</feature>
<feature type="domain" description="Cell morphogenesis central region" evidence="4">
    <location>
        <begin position="894"/>
        <end position="1008"/>
    </location>
</feature>
<feature type="compositionally biased region" description="Basic and acidic residues" evidence="1">
    <location>
        <begin position="2636"/>
        <end position="2658"/>
    </location>
</feature>
<dbReference type="PANTHER" id="PTHR12295:SF30">
    <property type="entry name" value="PROTEIN FURRY"/>
    <property type="match status" value="1"/>
</dbReference>
<dbReference type="FunCoup" id="A0A151ZC86">
    <property type="interactions" value="251"/>
</dbReference>
<feature type="compositionally biased region" description="Low complexity" evidence="1">
    <location>
        <begin position="2268"/>
        <end position="2278"/>
    </location>
</feature>
<evidence type="ECO:0000313" key="6">
    <source>
        <dbReference type="Proteomes" id="UP000076078"/>
    </source>
</evidence>
<evidence type="ECO:0000256" key="1">
    <source>
        <dbReference type="SAM" id="MobiDB-lite"/>
    </source>
</evidence>
<dbReference type="Pfam" id="PF14225">
    <property type="entry name" value="MOR2-PAG1_C"/>
    <property type="match status" value="1"/>
</dbReference>
<sequence length="2658" mass="300113">MVRGRTGSNGSGDSSSMDSSSNNPINSSSMSSTAVSSTQVGGGGSTNLISSNVSSVSVVSSGSSSTTSSASTLLHHHHHQVQSQQQIHNSGHSSSSNLGMNVKVLPADHIMFKLLGDFKDHTKVKIDIFIRDDKIRIEDFFEGPESKTFHQVIEGLTEVSKYFLNLIAAALLQWRSSQHVIPAKSISKPKMDDINTKRDITPMVDERYKLIVEYILCTSLLSILGSLTKENLNDTIANQIESICFDNFKLERRLGNSSPLIIPDLCASILGQLSKYRLKSLSSRFFKEFQLCFSSSNLKSKTFPILQGIRYFKVKISSVSKLKQSHEFLASYLELFKNPRIKGDLRRATAEILASILRPLTEEKFKPELNYTDWLGTIRELYDIISKKTKKTRNMITSYPLMSILLCCSDKETFLKYYWGLMESFLKNKEKTIRPYCLESVQYLLECYLTKYSEQPEEVYERLHQLVSYVFPPGHSKRLTLSASDSLDIFVDIICVIANTRIDFAFEKIIFELLRGGEPKEYITNPERMIIGLRAVMLIDQAGTNPLTPKMLSFTHSPSQSPSTSPIPDPVVNSSNKARAVRRQRYGTLNIKKVTSTSLIEPYLKNISNFLSSILLALDPTFGSMLTSNQTKSLNELLEKARPPGNSCLDLLKIAISVIPIAFPLRIPVHDLVTMLSKQLIHLDRGVCEKSSIVLTQLMASRPDIRSQIINGLGRNVLTTLHDKQPALISVILEKLRELLDSWARSKNGKFSLSSIEDADEPKFKQDTSDVNPPDRAQVEPVAIVFLCSSSGRVRKICLSILESIRTVCESFIQARVQAGDEDIEISTYIKDIIDENGNDYLYRAQNFFLSSQQQQQQQQMPNGGNQPGQQQIQQNQNPDTNKFYKRQRSPQDFERILESESREDQILWTACLADITKTACELCPMSIHKASELILLRIKPIQPDESVKNQSSISPEQEALWVLWRNYIVFSCITIQIPDSTSVDVKSRLVKQAQLGYPPALSGGSSSQSDLLEMLAPSSARELFNLIIPYLKSMDKFFAESALMALEKTNPNVLEVLFDVLKPFEHELHNKKTSKKKSDIIKSVIGIRRHCLESLRHGELVRREMLKKSYFEFIQEILSFLQTFESNEYLWDGLHYIRFNFCAMIHRIVQQLYLGGHEFLDKIHRRELFKCFSKWSESEEFLREDGTIRRFISFSQQEEKEAQKRKDIEYRTQEHASQLASVATHAVSATLLGPYFIDTFRDPSGVIFQWINNMFQLRTKMRSVTRLALENFLKHNLTHQELIYHCVNQCYSTNFHVANGYFLSLVELSQDQILKFEYSDSIMTNLIILNTGSRLSSVRQQSLQLLSLIKSTKSNPPEAYNDTYYPSAIGSDIPETYINSQYQLSEKLSLENPELCYEIFLDIVYRLEVIQPDYQKQMLNYVKPWVKQMHLSNKAPKHPLLEPVLQGLILISRKYSDNHSHLIEDIWRILGRNEENIGVIIEFILGIVERTRNHDLIPVFKRICIFLGRSSPQKLINCLVNEISSTTTETQQTLIDYGDIKTLSKAQNSIKFNRLPNSNQSSPQNQLNPQMGPPSGAGSGGGGHEYVHYNTISSISHEFQIATELHNANPALKSSLNRSQLPLIFLSEVAFEIGEEFRIHLPSLLQLIFLGLYYNHQHVHEHCRLLLLNLIRCLVIKKFQLQEGGTIDNPIYDDAIQLVDSLLPSVYRIDENASSGSLKELAMAANKKDISNPKYVVTLSKRVVFVLSDGSPELKEHWGSTALYYAINSPNQRLAMRSYQIIRGLEPTSTIDSLTEVMQSLGKYLQNLSPENAILVSEILETLQVMVKCIHPSKLILFPQIFWGTMAILHTEFEQHFIGAIKLLSLLLDIVNFSDRAVQNVFLASLPKEWENFRGLQPLIINGLMSPNTAQISVEFLSKITLQPCDELFHPDPVRFITNLVALLPYLCITIGEPTYLSIETAEHISELAENMGLTRLSTIFNNYSHEVYYCQFDQFLQDLSPPLCESVIKNSTLVFSLLFNMLEFGPSEYQYPILKILTALVKGGVNPADTRSSRVADWYDTVTQLINDHKSPHYNVSQAIRFIEITSGNSPTNLVAIENASMKPSRSTGIVKKFTNKVDRGTLLSASYLLKVLDSCAKSATSSQLAKSMYSTTQIFETFFSTQDEPQKIYDSNIDDFISDNDATTSSIGHNPSSDIDNDNTDTLRSNDFEPNLEFHNFPHFQGFNDILEGLGDMNDDIPSNPSSRSNSLNSNPLAHAVSNADLLKSPSGSTSSISSQGTNPTPISLGAGSGSSGNLLAGLSTQPTSPTTLSGGQNRKSVQSSSPTLSRNMQFHTNSALTTLSYNVTAAKSWWNSCSEQIEFTSEKDLFDVFTAAYQLIQHITIEYKTLFNQCLPLIISIASEVSALTVDIFEKPNFVRSATEVHNTQSLAERYKKHLENYIAHQQQPNTSTFKANSPTQTHNVKSPFLEQREKGIANFTNYLNIYTEQRTLTNNTRAKLFENGISSDELQIQTAETRFSYAVCNLYQHLLQLWQAYISLEELLLDFVPNQDLLPIEKQREDVKKELNKCKVLAVRFKEKESDLLSKSLQVLNSSSNSNNNNNSPLSPTLSAVPSHALNPIGTSPTSLSSPSLLDESHRISVNTEKKRSNTHSNERK</sequence>
<feature type="domain" description="Cell morphogenesis central region" evidence="4">
    <location>
        <begin position="1011"/>
        <end position="1257"/>
    </location>
</feature>
<feature type="compositionally biased region" description="Polar residues" evidence="1">
    <location>
        <begin position="2316"/>
        <end position="2330"/>
    </location>
</feature>
<feature type="compositionally biased region" description="Polar residues" evidence="1">
    <location>
        <begin position="2185"/>
        <end position="2208"/>
    </location>
</feature>
<feature type="compositionally biased region" description="Low complexity" evidence="1">
    <location>
        <begin position="2624"/>
        <end position="2635"/>
    </location>
</feature>
<feature type="compositionally biased region" description="Low complexity" evidence="1">
    <location>
        <begin position="853"/>
        <end position="879"/>
    </location>
</feature>
<feature type="compositionally biased region" description="Low complexity" evidence="1">
    <location>
        <begin position="2594"/>
        <end position="2612"/>
    </location>
</feature>
<feature type="region of interest" description="Disordered" evidence="1">
    <location>
        <begin position="67"/>
        <end position="99"/>
    </location>
</feature>
<evidence type="ECO:0000259" key="2">
    <source>
        <dbReference type="Pfam" id="PF14222"/>
    </source>
</evidence>
<feature type="compositionally biased region" description="Low complexity" evidence="1">
    <location>
        <begin position="81"/>
        <end position="97"/>
    </location>
</feature>
<protein>
    <submittedName>
        <fullName evidence="5">Uncharacterized protein</fullName>
    </submittedName>
</protein>
<feature type="region of interest" description="Disordered" evidence="1">
    <location>
        <begin position="2594"/>
        <end position="2658"/>
    </location>
</feature>
<dbReference type="PANTHER" id="PTHR12295">
    <property type="entry name" value="FURRY-RELATED"/>
    <property type="match status" value="1"/>
</dbReference>
<evidence type="ECO:0000259" key="3">
    <source>
        <dbReference type="Pfam" id="PF14225"/>
    </source>
</evidence>
<comment type="caution">
    <text evidence="5">The sequence shown here is derived from an EMBL/GenBank/DDBJ whole genome shotgun (WGS) entry which is preliminary data.</text>
</comment>
<dbReference type="InterPro" id="IPR029473">
    <property type="entry name" value="MOR2-PAG1_mid"/>
</dbReference>
<feature type="compositionally biased region" description="Low complexity" evidence="1">
    <location>
        <begin position="2295"/>
        <end position="2315"/>
    </location>
</feature>
<gene>
    <name evidence="5" type="ORF">DLAC_07330</name>
</gene>
<dbReference type="Pfam" id="PF14228">
    <property type="entry name" value="MOR2-PAG1_mid"/>
    <property type="match status" value="4"/>
</dbReference>
<feature type="compositionally biased region" description="Low complexity" evidence="1">
    <location>
        <begin position="2241"/>
        <end position="2256"/>
    </location>
</feature>
<feature type="region of interest" description="Disordered" evidence="1">
    <location>
        <begin position="853"/>
        <end position="886"/>
    </location>
</feature>
<dbReference type="InParanoid" id="A0A151ZC86"/>
<dbReference type="OMA" id="MRADTMK"/>
<feature type="domain" description="Cell morphogenesis central region" evidence="4">
    <location>
        <begin position="1264"/>
        <end position="1574"/>
    </location>
</feature>
<dbReference type="Pfam" id="PF14222">
    <property type="entry name" value="MOR2-PAG1_N"/>
    <property type="match status" value="1"/>
</dbReference>
<organism evidence="5 6">
    <name type="scientific">Tieghemostelium lacteum</name>
    <name type="common">Slime mold</name>
    <name type="synonym">Dictyostelium lacteum</name>
    <dbReference type="NCBI Taxonomy" id="361077"/>
    <lineage>
        <taxon>Eukaryota</taxon>
        <taxon>Amoebozoa</taxon>
        <taxon>Evosea</taxon>
        <taxon>Eumycetozoa</taxon>
        <taxon>Dictyostelia</taxon>
        <taxon>Dictyosteliales</taxon>
        <taxon>Raperosteliaceae</taxon>
        <taxon>Tieghemostelium</taxon>
    </lineage>
</organism>
<feature type="compositionally biased region" description="Low complexity" evidence="1">
    <location>
        <begin position="11"/>
        <end position="39"/>
    </location>
</feature>
<dbReference type="OrthoDB" id="16372at2759"/>
<dbReference type="InterPro" id="IPR025481">
    <property type="entry name" value="Cell_Morphogen_C"/>
</dbReference>
<feature type="region of interest" description="Disordered" evidence="1">
    <location>
        <begin position="1554"/>
        <end position="1584"/>
    </location>
</feature>
<dbReference type="SUPFAM" id="SSF48371">
    <property type="entry name" value="ARM repeat"/>
    <property type="match status" value="2"/>
</dbReference>
<feature type="region of interest" description="Disordered" evidence="1">
    <location>
        <begin position="1"/>
        <end position="42"/>
    </location>
</feature>
<keyword evidence="6" id="KW-1185">Reference proteome</keyword>
<evidence type="ECO:0000259" key="4">
    <source>
        <dbReference type="Pfam" id="PF14228"/>
    </source>
</evidence>
<dbReference type="InterPro" id="IPR016024">
    <property type="entry name" value="ARM-type_fold"/>
</dbReference>
<accession>A0A151ZC86</accession>
<feature type="domain" description="Cell morphogenesis central region" evidence="4">
    <location>
        <begin position="1602"/>
        <end position="1811"/>
    </location>
</feature>
<feature type="domain" description="Cell morphogenesis protein N-terminal" evidence="2">
    <location>
        <begin position="206"/>
        <end position="743"/>
    </location>
</feature>